<dbReference type="FunCoup" id="A0A7R8Z3A7">
    <property type="interactions" value="22"/>
</dbReference>
<dbReference type="GO" id="GO:0005549">
    <property type="term" value="F:odorant binding"/>
    <property type="evidence" value="ECO:0007669"/>
    <property type="project" value="InterPro"/>
</dbReference>
<evidence type="ECO:0000313" key="12">
    <source>
        <dbReference type="Proteomes" id="UP000594454"/>
    </source>
</evidence>
<proteinExistence type="inferred from homology"/>
<feature type="transmembrane region" description="Helical" evidence="10">
    <location>
        <begin position="261"/>
        <end position="283"/>
    </location>
</feature>
<dbReference type="Proteomes" id="UP000594454">
    <property type="component" value="Chromosome 5"/>
</dbReference>
<reference evidence="11 12" key="1">
    <citation type="submission" date="2020-11" db="EMBL/GenBank/DDBJ databases">
        <authorList>
            <person name="Wallbank WR R."/>
            <person name="Pardo Diaz C."/>
            <person name="Kozak K."/>
            <person name="Martin S."/>
            <person name="Jiggins C."/>
            <person name="Moest M."/>
            <person name="Warren A I."/>
            <person name="Generalovic N T."/>
            <person name="Byers J.R.P. K."/>
            <person name="Montejo-Kovacevich G."/>
            <person name="Yen C E."/>
        </authorList>
    </citation>
    <scope>NUCLEOTIDE SEQUENCE [LARGE SCALE GENOMIC DNA]</scope>
</reference>
<feature type="transmembrane region" description="Helical" evidence="10">
    <location>
        <begin position="354"/>
        <end position="380"/>
    </location>
</feature>
<evidence type="ECO:0000256" key="8">
    <source>
        <dbReference type="ARBA" id="ARBA00023170"/>
    </source>
</evidence>
<evidence type="ECO:0000256" key="9">
    <source>
        <dbReference type="ARBA" id="ARBA00023224"/>
    </source>
</evidence>
<dbReference type="PANTHER" id="PTHR21137">
    <property type="entry name" value="ODORANT RECEPTOR"/>
    <property type="match status" value="1"/>
</dbReference>
<dbReference type="Pfam" id="PF02949">
    <property type="entry name" value="7tm_6"/>
    <property type="match status" value="1"/>
</dbReference>
<comment type="subcellular location">
    <subcellularLocation>
        <location evidence="1 10">Cell membrane</location>
        <topology evidence="1 10">Multi-pass membrane protein</topology>
    </subcellularLocation>
</comment>
<evidence type="ECO:0000256" key="4">
    <source>
        <dbReference type="ARBA" id="ARBA00022692"/>
    </source>
</evidence>
<organism evidence="11 12">
    <name type="scientific">Hermetia illucens</name>
    <name type="common">Black soldier fly</name>
    <dbReference type="NCBI Taxonomy" id="343691"/>
    <lineage>
        <taxon>Eukaryota</taxon>
        <taxon>Metazoa</taxon>
        <taxon>Ecdysozoa</taxon>
        <taxon>Arthropoda</taxon>
        <taxon>Hexapoda</taxon>
        <taxon>Insecta</taxon>
        <taxon>Pterygota</taxon>
        <taxon>Neoptera</taxon>
        <taxon>Endopterygota</taxon>
        <taxon>Diptera</taxon>
        <taxon>Brachycera</taxon>
        <taxon>Stratiomyomorpha</taxon>
        <taxon>Stratiomyidae</taxon>
        <taxon>Hermetiinae</taxon>
        <taxon>Hermetia</taxon>
    </lineage>
</organism>
<keyword evidence="7 10" id="KW-0472">Membrane</keyword>
<evidence type="ECO:0000256" key="6">
    <source>
        <dbReference type="ARBA" id="ARBA00022989"/>
    </source>
</evidence>
<feature type="transmembrane region" description="Helical" evidence="10">
    <location>
        <begin position="75"/>
        <end position="93"/>
    </location>
</feature>
<keyword evidence="3 10" id="KW-0716">Sensory transduction</keyword>
<keyword evidence="12" id="KW-1185">Reference proteome</keyword>
<comment type="similarity">
    <text evidence="10">Belongs to the insect chemoreceptor superfamily. Heteromeric odorant receptor channel (TC 1.A.69) family.</text>
</comment>
<dbReference type="GO" id="GO:0007165">
    <property type="term" value="P:signal transduction"/>
    <property type="evidence" value="ECO:0007669"/>
    <property type="project" value="UniProtKB-KW"/>
</dbReference>
<protein>
    <recommendedName>
        <fullName evidence="10">Odorant receptor</fullName>
    </recommendedName>
</protein>
<dbReference type="GO" id="GO:0005886">
    <property type="term" value="C:plasma membrane"/>
    <property type="evidence" value="ECO:0007669"/>
    <property type="project" value="UniProtKB-SubCell"/>
</dbReference>
<evidence type="ECO:0000256" key="3">
    <source>
        <dbReference type="ARBA" id="ARBA00022606"/>
    </source>
</evidence>
<dbReference type="OMA" id="CIRDQNA"/>
<dbReference type="AlphaFoldDB" id="A0A7R8Z3A7"/>
<evidence type="ECO:0000256" key="10">
    <source>
        <dbReference type="RuleBase" id="RU351113"/>
    </source>
</evidence>
<evidence type="ECO:0000256" key="2">
    <source>
        <dbReference type="ARBA" id="ARBA00022475"/>
    </source>
</evidence>
<keyword evidence="5 10" id="KW-0552">Olfaction</keyword>
<dbReference type="InterPro" id="IPR004117">
    <property type="entry name" value="7tm6_olfct_rcpt"/>
</dbReference>
<accession>A0A7R8Z3A7</accession>
<evidence type="ECO:0000256" key="7">
    <source>
        <dbReference type="ARBA" id="ARBA00023136"/>
    </source>
</evidence>
<evidence type="ECO:0000256" key="5">
    <source>
        <dbReference type="ARBA" id="ARBA00022725"/>
    </source>
</evidence>
<gene>
    <name evidence="11" type="ORF">HERILL_LOCUS14146</name>
</gene>
<keyword evidence="4 10" id="KW-0812">Transmembrane</keyword>
<evidence type="ECO:0000313" key="11">
    <source>
        <dbReference type="EMBL" id="CAD7091742.1"/>
    </source>
</evidence>
<dbReference type="EMBL" id="LR899013">
    <property type="protein sequence ID" value="CAD7091742.1"/>
    <property type="molecule type" value="Genomic_DNA"/>
</dbReference>
<dbReference type="InParanoid" id="A0A7R8Z3A7"/>
<dbReference type="GO" id="GO:0004984">
    <property type="term" value="F:olfactory receptor activity"/>
    <property type="evidence" value="ECO:0007669"/>
    <property type="project" value="InterPro"/>
</dbReference>
<keyword evidence="9 10" id="KW-0807">Transducer</keyword>
<keyword evidence="6 10" id="KW-1133">Transmembrane helix</keyword>
<keyword evidence="2" id="KW-1003">Cell membrane</keyword>
<feature type="transmembrane region" description="Helical" evidence="10">
    <location>
        <begin position="290"/>
        <end position="314"/>
    </location>
</feature>
<feature type="transmembrane region" description="Helical" evidence="10">
    <location>
        <begin position="37"/>
        <end position="63"/>
    </location>
</feature>
<comment type="caution">
    <text evidence="10">Lacks conserved residue(s) required for the propagation of feature annotation.</text>
</comment>
<evidence type="ECO:0000256" key="1">
    <source>
        <dbReference type="ARBA" id="ARBA00004651"/>
    </source>
</evidence>
<feature type="transmembrane region" description="Helical" evidence="10">
    <location>
        <begin position="131"/>
        <end position="152"/>
    </location>
</feature>
<dbReference type="PANTHER" id="PTHR21137:SF35">
    <property type="entry name" value="ODORANT RECEPTOR 19A-RELATED"/>
    <property type="match status" value="1"/>
</dbReference>
<keyword evidence="8 10" id="KW-0675">Receptor</keyword>
<name>A0A7R8Z3A7_HERIL</name>
<sequence length="384" mass="44628">MALTESRHIPFSSAKSLNFLWMSLRILGLYPPEKYKYLYYCYSASINILVTIGFNVSMFIYAVNYENKRDLISNLAQLSGSIIVSLKILNTYLKRDKLFEIRKLFAELDSRVVGDDEKEYFEYILKIGRGFFFAFSFFCGMAGLVCDFPAIFDTERRLAYPAWFPWDWKHSTVGFHIANFHQVFSLFTEIIQDVMCDTYPATLMWLLKGHLHALGIRVRKIGWNKEKSLNENYLELRQCVREHQTCFKAFQLCCNINSRVMLLQFICTQIILCTTALYLIFYISDIYKSIYLVGYFTCMVLEITFCCSCGTELMEESLGFTEALYSCNWMDQNSKFKQILIISMENTQTAWTNYAGGIISISLTTWVTVLKSAYSLFAVFGRSL</sequence>